<evidence type="ECO:0000256" key="2">
    <source>
        <dbReference type="SAM" id="MobiDB-lite"/>
    </source>
</evidence>
<dbReference type="AlphaFoldDB" id="A0A9W8IPD0"/>
<dbReference type="InterPro" id="IPR013665">
    <property type="entry name" value="Sfi1_dom"/>
</dbReference>
<dbReference type="Proteomes" id="UP001140074">
    <property type="component" value="Unassembled WGS sequence"/>
</dbReference>
<feature type="compositionally biased region" description="Basic and acidic residues" evidence="2">
    <location>
        <begin position="59"/>
        <end position="81"/>
    </location>
</feature>
<proteinExistence type="predicted"/>
<protein>
    <recommendedName>
        <fullName evidence="3">Sfi1 spindle body domain-containing protein</fullName>
    </recommendedName>
</protein>
<evidence type="ECO:0000259" key="3">
    <source>
        <dbReference type="Pfam" id="PF08457"/>
    </source>
</evidence>
<sequence>MEAAPLVRYGEQRKVNGITWSKQSTEDKPKPTPRILGRFNRSKRPPRPPSSISDTNDADGEHEQGHVSQRHDIYSRNESRHLQRIPRTVRQPSLDSEFELLPESNDESLHEAAPVLHGFFASKSAATQRIVLASIFHSWLQMAEATRARRDELLRKWTEAMSFRNRQVVRHSLGIWRKATERAALESGGSYEKVQLKLATMHCRNLYLRRAFSRLMDSWDLQQRFYSWEAGAPQRLVTGCWIAWRARLAQKKHTAITLASDVVQKSTRTNTLKRVLHCWRHQAMLKSKEQMFVQWRKGRVLRESVHVWRLQNVEKSYTQQKASPVKHSLVRWRDAAGTQRRERDCEMRNQSVLRQQLLAWHAVSQQMRGMESQADTLRQRALLYAPLDRLFDGLQARQTADAQATRFHRYQTMARAFEVWRHHCRARRDSQLQSRAIRDLARRRDQKQRRLIISAWREVAGRVIRAESYADELVSRRCRAMLVNCFRQWYASCSFDGIGQRAATITRPVIAPPPPLRSQKPIQSQLPTPVSAPVTNAQTMTSMIEEPPKRERAISIQTETAPSRAESDDRQELLRRVRVAEEEAKRYRSLYVDPKQVKMDIVAHEERLEGLLDQWNRGHRHRLLQSAFRQMCTRYSDGRHCQEQEQRLLAAVTRKYSDNRLRQALRQWRGLAQSQARDVMAADKHYYQLSRPANEEMCYNVLFEWRDQLKQKRQLVMSADKRRQVRVARKFLSTLLARFARQREMELEASSTHRMFVFSRTWAQLNQQFAMTRTSRVLTSMHISDREALLSIANVGPSQAKAPSVPEPSVLDNTAMLDAQELENYFSAWRMLVEDVRDTQGAVMGRLPPLLQQRAVGSLSSAEGFDWGLLHQGHLLTAAIKKWRRLLPATRAARGTTQAPLISFGTMGSARRTSSEGDGPNAVELQRYEKMVVQGRVFRLTKTAFHRWMTANRGKLLEHRQLSQSLKRLVSAIASRVRQVKVAREKERMFQLRPAVNSWRTRYFINTTRMDNAQVQANASRVRLCLLHWVSQTRANPDNGRALYMKAIAFRWERQARRALAQWMRASSNDKVKVRLAQRAGRQRESQLQRIADVWSRARVLKNALDTLRGMARRRAVQHEMSLRLATAWGNANIQRYALSVWRQRMSPSSSMYFSVAESPV</sequence>
<dbReference type="PANTHER" id="PTHR22028:SF9">
    <property type="entry name" value="SFI1 SPINDLE BODY DOMAIN-CONTAINING PROTEIN"/>
    <property type="match status" value="1"/>
</dbReference>
<feature type="region of interest" description="Disordered" evidence="2">
    <location>
        <begin position="1"/>
        <end position="89"/>
    </location>
</feature>
<dbReference type="InterPro" id="IPR052270">
    <property type="entry name" value="CACF_protein"/>
</dbReference>
<dbReference type="Pfam" id="PF08457">
    <property type="entry name" value="Sfi1"/>
    <property type="match status" value="1"/>
</dbReference>
<organism evidence="4 5">
    <name type="scientific">Coemansia aciculifera</name>
    <dbReference type="NCBI Taxonomy" id="417176"/>
    <lineage>
        <taxon>Eukaryota</taxon>
        <taxon>Fungi</taxon>
        <taxon>Fungi incertae sedis</taxon>
        <taxon>Zoopagomycota</taxon>
        <taxon>Kickxellomycotina</taxon>
        <taxon>Kickxellomycetes</taxon>
        <taxon>Kickxellales</taxon>
        <taxon>Kickxellaceae</taxon>
        <taxon>Coemansia</taxon>
    </lineage>
</organism>
<comment type="caution">
    <text evidence="4">The sequence shown here is derived from an EMBL/GenBank/DDBJ whole genome shotgun (WGS) entry which is preliminary data.</text>
</comment>
<feature type="domain" description="Sfi1 spindle body" evidence="3">
    <location>
        <begin position="347"/>
        <end position="492"/>
    </location>
</feature>
<evidence type="ECO:0000313" key="4">
    <source>
        <dbReference type="EMBL" id="KAJ2868491.1"/>
    </source>
</evidence>
<dbReference type="GO" id="GO:0019902">
    <property type="term" value="F:phosphatase binding"/>
    <property type="evidence" value="ECO:0007669"/>
    <property type="project" value="TreeGrafter"/>
</dbReference>
<feature type="region of interest" description="Disordered" evidence="2">
    <location>
        <begin position="511"/>
        <end position="531"/>
    </location>
</feature>
<reference evidence="4" key="1">
    <citation type="submission" date="2022-07" db="EMBL/GenBank/DDBJ databases">
        <title>Phylogenomic reconstructions and comparative analyses of Kickxellomycotina fungi.</title>
        <authorList>
            <person name="Reynolds N.K."/>
            <person name="Stajich J.E."/>
            <person name="Barry K."/>
            <person name="Grigoriev I.V."/>
            <person name="Crous P."/>
            <person name="Smith M.E."/>
        </authorList>
    </citation>
    <scope>NUCLEOTIDE SEQUENCE</scope>
    <source>
        <strain evidence="4">RSA 476</strain>
    </source>
</reference>
<name>A0A9W8IPD0_9FUNG</name>
<dbReference type="PANTHER" id="PTHR22028">
    <property type="entry name" value="SFI1 SPINDLE BODY DOMAIN-CONTAINING PROTEIN-RELATED"/>
    <property type="match status" value="1"/>
</dbReference>
<keyword evidence="5" id="KW-1185">Reference proteome</keyword>
<feature type="coiled-coil region" evidence="1">
    <location>
        <begin position="563"/>
        <end position="590"/>
    </location>
</feature>
<keyword evidence="1" id="KW-0175">Coiled coil</keyword>
<evidence type="ECO:0000256" key="1">
    <source>
        <dbReference type="SAM" id="Coils"/>
    </source>
</evidence>
<accession>A0A9W8IPD0</accession>
<evidence type="ECO:0000313" key="5">
    <source>
        <dbReference type="Proteomes" id="UP001140074"/>
    </source>
</evidence>
<dbReference type="EMBL" id="JANBUY010000002">
    <property type="protein sequence ID" value="KAJ2868491.1"/>
    <property type="molecule type" value="Genomic_DNA"/>
</dbReference>
<feature type="compositionally biased region" description="Polar residues" evidence="2">
    <location>
        <begin position="520"/>
        <end position="531"/>
    </location>
</feature>
<gene>
    <name evidence="4" type="ORF">GGH94_000023</name>
</gene>